<accession>X0UNS8</accession>
<dbReference type="EMBL" id="BARS01026446">
    <property type="protein sequence ID" value="GAG00932.1"/>
    <property type="molecule type" value="Genomic_DNA"/>
</dbReference>
<proteinExistence type="predicted"/>
<reference evidence="1" key="1">
    <citation type="journal article" date="2014" name="Front. Microbiol.">
        <title>High frequency of phylogenetically diverse reductive dehalogenase-homologous genes in deep subseafloor sedimentary metagenomes.</title>
        <authorList>
            <person name="Kawai M."/>
            <person name="Futagami T."/>
            <person name="Toyoda A."/>
            <person name="Takaki Y."/>
            <person name="Nishi S."/>
            <person name="Hori S."/>
            <person name="Arai W."/>
            <person name="Tsubouchi T."/>
            <person name="Morono Y."/>
            <person name="Uchiyama I."/>
            <person name="Ito T."/>
            <person name="Fujiyama A."/>
            <person name="Inagaki F."/>
            <person name="Takami H."/>
        </authorList>
    </citation>
    <scope>NUCLEOTIDE SEQUENCE</scope>
    <source>
        <strain evidence="1">Expedition CK06-06</strain>
    </source>
</reference>
<name>X0UNS8_9ZZZZ</name>
<evidence type="ECO:0008006" key="2">
    <source>
        <dbReference type="Google" id="ProtNLM"/>
    </source>
</evidence>
<feature type="non-terminal residue" evidence="1">
    <location>
        <position position="1"/>
    </location>
</feature>
<gene>
    <name evidence="1" type="ORF">S01H1_41671</name>
</gene>
<feature type="non-terminal residue" evidence="1">
    <location>
        <position position="266"/>
    </location>
</feature>
<evidence type="ECO:0000313" key="1">
    <source>
        <dbReference type="EMBL" id="GAG00932.1"/>
    </source>
</evidence>
<sequence length="266" mass="29058">EEVAGPAADTPSVANNSRVRTISGSLTGDHLRRVEFTGTLDPGTGDPAVASWDIGGVIEGLELSPELCGSLPLLAAERMRTLGTFRGRGQFGFRLRSGDSPEKPMFFQLSGDVEEGRMDDPRLPYPLTNMRATICCNNDGFSVKDLVAQSGQTTMQLSGKMAGFGQKAPWEFEAQINELKLEKSLRASLPPKLQAAWDKYSPSGQLRQVNLKLKSDLTGFRSDLARVSADCRDVAFAHKKFPYRLEHAHGTIDLKQKILTANLTGY</sequence>
<organism evidence="1">
    <name type="scientific">marine sediment metagenome</name>
    <dbReference type="NCBI Taxonomy" id="412755"/>
    <lineage>
        <taxon>unclassified sequences</taxon>
        <taxon>metagenomes</taxon>
        <taxon>ecological metagenomes</taxon>
    </lineage>
</organism>
<dbReference type="AlphaFoldDB" id="X0UNS8"/>
<comment type="caution">
    <text evidence="1">The sequence shown here is derived from an EMBL/GenBank/DDBJ whole genome shotgun (WGS) entry which is preliminary data.</text>
</comment>
<protein>
    <recommendedName>
        <fullName evidence="2">AsmA-like C-terminal domain-containing protein</fullName>
    </recommendedName>
</protein>